<evidence type="ECO:0000313" key="4">
    <source>
        <dbReference type="EMBL" id="CAB4776401.1"/>
    </source>
</evidence>
<dbReference type="GO" id="GO:0016491">
    <property type="term" value="F:oxidoreductase activity"/>
    <property type="evidence" value="ECO:0007669"/>
    <property type="project" value="UniProtKB-KW"/>
</dbReference>
<gene>
    <name evidence="3" type="ORF">UFOPK2658_00866</name>
    <name evidence="4" type="ORF">UFOPK2880_01136</name>
    <name evidence="5" type="ORF">UFOPK3004_00685</name>
    <name evidence="6" type="ORF">UFOPK3304_00963</name>
    <name evidence="7" type="ORF">UFOPK3494_00992</name>
    <name evidence="8" type="ORF">UFOPK4134_00747</name>
</gene>
<accession>A0A6J7RIU7</accession>
<protein>
    <submittedName>
        <fullName evidence="8">Unannotated protein</fullName>
    </submittedName>
</protein>
<dbReference type="SUPFAM" id="SSF51735">
    <property type="entry name" value="NAD(P)-binding Rossmann-fold domains"/>
    <property type="match status" value="1"/>
</dbReference>
<keyword evidence="2" id="KW-0560">Oxidoreductase</keyword>
<evidence type="ECO:0000313" key="6">
    <source>
        <dbReference type="EMBL" id="CAB4870389.1"/>
    </source>
</evidence>
<reference evidence="8" key="1">
    <citation type="submission" date="2020-05" db="EMBL/GenBank/DDBJ databases">
        <authorList>
            <person name="Chiriac C."/>
            <person name="Salcher M."/>
            <person name="Ghai R."/>
            <person name="Kavagutti S V."/>
        </authorList>
    </citation>
    <scope>NUCLEOTIDE SEQUENCE</scope>
</reference>
<dbReference type="InterPro" id="IPR002347">
    <property type="entry name" value="SDR_fam"/>
</dbReference>
<evidence type="ECO:0000256" key="1">
    <source>
        <dbReference type="ARBA" id="ARBA00006484"/>
    </source>
</evidence>
<dbReference type="EMBL" id="CAFBPS010000044">
    <property type="protein sequence ID" value="CAB5028440.1"/>
    <property type="molecule type" value="Genomic_DNA"/>
</dbReference>
<evidence type="ECO:0000313" key="8">
    <source>
        <dbReference type="EMBL" id="CAB5028440.1"/>
    </source>
</evidence>
<dbReference type="Pfam" id="PF13561">
    <property type="entry name" value="adh_short_C2"/>
    <property type="match status" value="1"/>
</dbReference>
<sequence>MQWARRGIRVNALCPGWFPSEMTEGMEDESSMSFLRSNSPLPRMGELHELDGALLLLASDAASFMIGQHVVVDGGWTAR</sequence>
<dbReference type="PRINTS" id="PR00081">
    <property type="entry name" value="GDHRDH"/>
</dbReference>
<dbReference type="AlphaFoldDB" id="A0A6J7RIU7"/>
<evidence type="ECO:0000256" key="2">
    <source>
        <dbReference type="ARBA" id="ARBA00023002"/>
    </source>
</evidence>
<dbReference type="EMBL" id="CAFBMF010000058">
    <property type="protein sequence ID" value="CAB4902041.1"/>
    <property type="molecule type" value="Genomic_DNA"/>
</dbReference>
<dbReference type="PANTHER" id="PTHR24321:SF8">
    <property type="entry name" value="ESTRADIOL 17-BETA-DEHYDROGENASE 8-RELATED"/>
    <property type="match status" value="1"/>
</dbReference>
<evidence type="ECO:0000313" key="7">
    <source>
        <dbReference type="EMBL" id="CAB4902041.1"/>
    </source>
</evidence>
<dbReference type="InterPro" id="IPR036291">
    <property type="entry name" value="NAD(P)-bd_dom_sf"/>
</dbReference>
<dbReference type="EMBL" id="CAEZZP010000071">
    <property type="protein sequence ID" value="CAB4776401.1"/>
    <property type="molecule type" value="Genomic_DNA"/>
</dbReference>
<evidence type="ECO:0000313" key="5">
    <source>
        <dbReference type="EMBL" id="CAB4801207.1"/>
    </source>
</evidence>
<dbReference type="Gene3D" id="3.40.50.720">
    <property type="entry name" value="NAD(P)-binding Rossmann-like Domain"/>
    <property type="match status" value="1"/>
</dbReference>
<evidence type="ECO:0000313" key="3">
    <source>
        <dbReference type="EMBL" id="CAB4718743.1"/>
    </source>
</evidence>
<dbReference type="EMBL" id="CAEZYH010000029">
    <property type="protein sequence ID" value="CAB4718743.1"/>
    <property type="molecule type" value="Genomic_DNA"/>
</dbReference>
<dbReference type="EMBL" id="CAFBLJ010000043">
    <property type="protein sequence ID" value="CAB4870389.1"/>
    <property type="molecule type" value="Genomic_DNA"/>
</dbReference>
<dbReference type="EMBL" id="CAFAAL010000045">
    <property type="protein sequence ID" value="CAB4801207.1"/>
    <property type="molecule type" value="Genomic_DNA"/>
</dbReference>
<proteinExistence type="inferred from homology"/>
<name>A0A6J7RIU7_9ZZZZ</name>
<organism evidence="8">
    <name type="scientific">freshwater metagenome</name>
    <dbReference type="NCBI Taxonomy" id="449393"/>
    <lineage>
        <taxon>unclassified sequences</taxon>
        <taxon>metagenomes</taxon>
        <taxon>ecological metagenomes</taxon>
    </lineage>
</organism>
<comment type="similarity">
    <text evidence="1">Belongs to the short-chain dehydrogenases/reductases (SDR) family.</text>
</comment>
<dbReference type="PANTHER" id="PTHR24321">
    <property type="entry name" value="DEHYDROGENASES, SHORT CHAIN"/>
    <property type="match status" value="1"/>
</dbReference>